<keyword evidence="3" id="KW-1185">Reference proteome</keyword>
<feature type="compositionally biased region" description="Acidic residues" evidence="1">
    <location>
        <begin position="265"/>
        <end position="289"/>
    </location>
</feature>
<feature type="region of interest" description="Disordered" evidence="1">
    <location>
        <begin position="263"/>
        <end position="296"/>
    </location>
</feature>
<sequence>MPPRKKATSPVASAPVPASTAAGKRKTHPTGDDQPEKKAPKKAPKKHKYPNRKALREIKYNELVAPPFATEHDPENFPFKVDGKDYSWLVSEKAARYYEQMSEAADNCCADMWDVYIYNDFTGYGEIELLENVVNAFEKEWKKVRGRKSEELFWRIEALALFLFGNPGQWNMCDDGERVCALRRLISSMFLETFLLLKKDNLLTPDSPLKNIGFVAAVIANCDCANEKLRKVVNLCKDAGITVALGPEGFEYDEGIDIDKFAAQEGDDDDDYDDDDDEDSDEDSEEGHEEESGGFMKALRDYTSITGTSKLGGHEFDLSKWSKAELKRHALGNSSDDELGFATTTEGGYMRGL</sequence>
<reference evidence="2 3" key="1">
    <citation type="submission" date="2024-02" db="EMBL/GenBank/DDBJ databases">
        <title>Discinaceae phylogenomics.</title>
        <authorList>
            <person name="Dirks A.C."/>
            <person name="James T.Y."/>
        </authorList>
    </citation>
    <scope>NUCLEOTIDE SEQUENCE [LARGE SCALE GENOMIC DNA]</scope>
    <source>
        <strain evidence="2 3">ACD0624</strain>
    </source>
</reference>
<evidence type="ECO:0000313" key="2">
    <source>
        <dbReference type="EMBL" id="KAL0637492.1"/>
    </source>
</evidence>
<feature type="compositionally biased region" description="Basic and acidic residues" evidence="1">
    <location>
        <begin position="29"/>
        <end position="38"/>
    </location>
</feature>
<evidence type="ECO:0000313" key="3">
    <source>
        <dbReference type="Proteomes" id="UP001447188"/>
    </source>
</evidence>
<dbReference type="EMBL" id="JBBBZM010000034">
    <property type="protein sequence ID" value="KAL0637492.1"/>
    <property type="molecule type" value="Genomic_DNA"/>
</dbReference>
<feature type="region of interest" description="Disordered" evidence="1">
    <location>
        <begin position="334"/>
        <end position="353"/>
    </location>
</feature>
<comment type="caution">
    <text evidence="2">The sequence shown here is derived from an EMBL/GenBank/DDBJ whole genome shotgun (WGS) entry which is preliminary data.</text>
</comment>
<dbReference type="Proteomes" id="UP001447188">
    <property type="component" value="Unassembled WGS sequence"/>
</dbReference>
<feature type="compositionally biased region" description="Basic residues" evidence="1">
    <location>
        <begin position="39"/>
        <end position="51"/>
    </location>
</feature>
<feature type="compositionally biased region" description="Low complexity" evidence="1">
    <location>
        <begin position="8"/>
        <end position="22"/>
    </location>
</feature>
<proteinExistence type="predicted"/>
<evidence type="ECO:0000256" key="1">
    <source>
        <dbReference type="SAM" id="MobiDB-lite"/>
    </source>
</evidence>
<protein>
    <submittedName>
        <fullName evidence="2">Uncharacterized protein</fullName>
    </submittedName>
</protein>
<accession>A0ABR3GNJ2</accession>
<name>A0ABR3GNJ2_9PEZI</name>
<gene>
    <name evidence="2" type="ORF">Q9L58_003548</name>
</gene>
<feature type="region of interest" description="Disordered" evidence="1">
    <location>
        <begin position="1"/>
        <end position="51"/>
    </location>
</feature>
<organism evidence="2 3">
    <name type="scientific">Discina gigas</name>
    <dbReference type="NCBI Taxonomy" id="1032678"/>
    <lineage>
        <taxon>Eukaryota</taxon>
        <taxon>Fungi</taxon>
        <taxon>Dikarya</taxon>
        <taxon>Ascomycota</taxon>
        <taxon>Pezizomycotina</taxon>
        <taxon>Pezizomycetes</taxon>
        <taxon>Pezizales</taxon>
        <taxon>Discinaceae</taxon>
        <taxon>Discina</taxon>
    </lineage>
</organism>